<reference evidence="3" key="1">
    <citation type="submission" date="2023-07" db="EMBL/GenBank/DDBJ databases">
        <title>30 novel species of actinomycetes from the DSMZ collection.</title>
        <authorList>
            <person name="Nouioui I."/>
        </authorList>
    </citation>
    <scope>NUCLEOTIDE SEQUENCE [LARGE SCALE GENOMIC DNA]</scope>
    <source>
        <strain evidence="3">DSM 46792</strain>
    </source>
</reference>
<evidence type="ECO:0008006" key="4">
    <source>
        <dbReference type="Google" id="ProtNLM"/>
    </source>
</evidence>
<evidence type="ECO:0000313" key="2">
    <source>
        <dbReference type="EMBL" id="MDT0278001.1"/>
    </source>
</evidence>
<comment type="caution">
    <text evidence="2">The sequence shown here is derived from an EMBL/GenBank/DDBJ whole genome shotgun (WGS) entry which is preliminary data.</text>
</comment>
<name>A0ABU2KCT2_9ACTN</name>
<dbReference type="Proteomes" id="UP001183222">
    <property type="component" value="Unassembled WGS sequence"/>
</dbReference>
<organism evidence="2 3">
    <name type="scientific">Blastococcus goldschmidtiae</name>
    <dbReference type="NCBI Taxonomy" id="3075546"/>
    <lineage>
        <taxon>Bacteria</taxon>
        <taxon>Bacillati</taxon>
        <taxon>Actinomycetota</taxon>
        <taxon>Actinomycetes</taxon>
        <taxon>Geodermatophilales</taxon>
        <taxon>Geodermatophilaceae</taxon>
        <taxon>Blastococcus</taxon>
    </lineage>
</organism>
<feature type="region of interest" description="Disordered" evidence="1">
    <location>
        <begin position="1"/>
        <end position="30"/>
    </location>
</feature>
<gene>
    <name evidence="2" type="ORF">RM425_19040</name>
</gene>
<accession>A0ABU2KCT2</accession>
<evidence type="ECO:0000256" key="1">
    <source>
        <dbReference type="SAM" id="MobiDB-lite"/>
    </source>
</evidence>
<protein>
    <recommendedName>
        <fullName evidence="4">Helix-turn-helix domain-containing protein</fullName>
    </recommendedName>
</protein>
<sequence length="159" mass="17696">MAAPRAGRETPPNPAGLRRRMRSDHVTAQTAQDVSALYEQLWNLRPPQCTGDQRTATDAAQALAAERGRLPPLAWDDIDTDTDSRHHTERVETGDDLDEIAIERALAGDGVHFEHLTPAEQDDVVRRLTERGRSIRDIAQQLATTTRTISRRRTSINAA</sequence>
<evidence type="ECO:0000313" key="3">
    <source>
        <dbReference type="Proteomes" id="UP001183222"/>
    </source>
</evidence>
<keyword evidence="3" id="KW-1185">Reference proteome</keyword>
<feature type="region of interest" description="Disordered" evidence="1">
    <location>
        <begin position="65"/>
        <end position="90"/>
    </location>
</feature>
<proteinExistence type="predicted"/>
<dbReference type="RefSeq" id="WP_311346801.1">
    <property type="nucleotide sequence ID" value="NZ_JAVREI010000018.1"/>
</dbReference>
<dbReference type="EMBL" id="JAVREI010000018">
    <property type="protein sequence ID" value="MDT0278001.1"/>
    <property type="molecule type" value="Genomic_DNA"/>
</dbReference>